<evidence type="ECO:0000256" key="4">
    <source>
        <dbReference type="RuleBase" id="RU003836"/>
    </source>
</evidence>
<feature type="compositionally biased region" description="Low complexity" evidence="5">
    <location>
        <begin position="22"/>
        <end position="33"/>
    </location>
</feature>
<dbReference type="InterPro" id="IPR037163">
    <property type="entry name" value="Spermidine_synt_N_sf"/>
</dbReference>
<evidence type="ECO:0000313" key="8">
    <source>
        <dbReference type="Proteomes" id="UP000483820"/>
    </source>
</evidence>
<dbReference type="Pfam" id="PF01564">
    <property type="entry name" value="Spermine_synth"/>
    <property type="match status" value="1"/>
</dbReference>
<keyword evidence="3" id="KW-0620">Polyamine biosynthesis</keyword>
<feature type="region of interest" description="Disordered" evidence="5">
    <location>
        <begin position="13"/>
        <end position="40"/>
    </location>
</feature>
<proteinExistence type="inferred from homology"/>
<dbReference type="KEGG" id="crq:GCK72_007083"/>
<dbReference type="PANTHER" id="PTHR11558:SF11">
    <property type="entry name" value="SPERMIDINE SYNTHASE"/>
    <property type="match status" value="1"/>
</dbReference>
<dbReference type="AlphaFoldDB" id="A0A6A5HI58"/>
<dbReference type="Proteomes" id="UP000483820">
    <property type="component" value="Chromosome II"/>
</dbReference>
<dbReference type="InterPro" id="IPR030373">
    <property type="entry name" value="PABS_CS"/>
</dbReference>
<comment type="similarity">
    <text evidence="1 4">Belongs to the spermidine/spermine synthase family.</text>
</comment>
<dbReference type="NCBIfam" id="NF037959">
    <property type="entry name" value="MFS_SpdSyn"/>
    <property type="match status" value="1"/>
</dbReference>
<gene>
    <name evidence="7" type="ORF">GCK72_007083</name>
</gene>
<dbReference type="HAMAP" id="MF_00198">
    <property type="entry name" value="Spermidine_synth"/>
    <property type="match status" value="1"/>
</dbReference>
<reference evidence="7 8" key="1">
    <citation type="submission" date="2019-12" db="EMBL/GenBank/DDBJ databases">
        <title>Chromosome-level assembly of the Caenorhabditis remanei genome.</title>
        <authorList>
            <person name="Teterina A.A."/>
            <person name="Willis J.H."/>
            <person name="Phillips P.C."/>
        </authorList>
    </citation>
    <scope>NUCLEOTIDE SEQUENCE [LARGE SCALE GENOMIC DNA]</scope>
    <source>
        <strain evidence="7 8">PX506</strain>
        <tissue evidence="7">Whole organism</tissue>
    </source>
</reference>
<dbReference type="InterPro" id="IPR029063">
    <property type="entry name" value="SAM-dependent_MTases_sf"/>
</dbReference>
<dbReference type="NCBIfam" id="TIGR00417">
    <property type="entry name" value="speE"/>
    <property type="match status" value="1"/>
</dbReference>
<dbReference type="CDD" id="cd02440">
    <property type="entry name" value="AdoMet_MTases"/>
    <property type="match status" value="1"/>
</dbReference>
<dbReference type="FunFam" id="3.40.50.150:FF:000013">
    <property type="entry name" value="Spermidine synthase"/>
    <property type="match status" value="1"/>
</dbReference>
<name>A0A6A5HI58_CAERE</name>
<dbReference type="Gene3D" id="3.40.50.150">
    <property type="entry name" value="Vaccinia Virus protein VP39"/>
    <property type="match status" value="2"/>
</dbReference>
<evidence type="ECO:0000256" key="2">
    <source>
        <dbReference type="ARBA" id="ARBA00022679"/>
    </source>
</evidence>
<protein>
    <recommendedName>
        <fullName evidence="6">PABS domain-containing protein</fullName>
    </recommendedName>
</protein>
<sequence>MDKLHKGWFTEFSPDDLEKMNSSGESQESSSKLLKSDGQEMGGAWPGQAFSLQVKKVLYHEKSKYQDVLVFESTTYGNVLVLDGIVQATERDEFSYQEMLAHLPLFAHPNPKRVLIIGGGDGGILREVLKHETVEKVTMCEIDEMVIDVAKKFLPGMSCGFSHEKLDLYCGDGFEFLKNHKNEFDVIITDSSDPVGPAESLFGQSYYELLRDALKEDGILSSQGECPWLDLKLISTVIRSARELFPVSKYAVGSVPTYTSGLMGYIVCAKDKVIYAWLLIGCIGANKIDNGMPYTVEYRNLVFVPCYSISGESVWLHLPLIAHLVAFNRKIFPTVNYAQSIVSTYPSGSMGYLICAKSENRDVSTPARVLTDDQVKSLNLRFYNSEVHKAAFVLPQFVRNALEEKK</sequence>
<dbReference type="RefSeq" id="XP_053590167.1">
    <property type="nucleotide sequence ID" value="XM_053725973.1"/>
</dbReference>
<dbReference type="InterPro" id="IPR035246">
    <property type="entry name" value="Spermidine_synt_N"/>
</dbReference>
<feature type="active site" description="Proton acceptor" evidence="3">
    <location>
        <position position="190"/>
    </location>
</feature>
<evidence type="ECO:0000256" key="5">
    <source>
        <dbReference type="SAM" id="MobiDB-lite"/>
    </source>
</evidence>
<dbReference type="InterPro" id="IPR030374">
    <property type="entry name" value="PABS"/>
</dbReference>
<dbReference type="SUPFAM" id="SSF53335">
    <property type="entry name" value="S-adenosyl-L-methionine-dependent methyltransferases"/>
    <property type="match status" value="2"/>
</dbReference>
<dbReference type="EMBL" id="WUAV01000002">
    <property type="protein sequence ID" value="KAF1767125.1"/>
    <property type="molecule type" value="Genomic_DNA"/>
</dbReference>
<comment type="caution">
    <text evidence="7">The sequence shown here is derived from an EMBL/GenBank/DDBJ whole genome shotgun (WGS) entry which is preliminary data.</text>
</comment>
<dbReference type="GeneID" id="9826205"/>
<dbReference type="CTD" id="9826205"/>
<dbReference type="Pfam" id="PF17284">
    <property type="entry name" value="Spermine_synt_N"/>
    <property type="match status" value="1"/>
</dbReference>
<dbReference type="GO" id="GO:0004766">
    <property type="term" value="F:spermidine synthase activity"/>
    <property type="evidence" value="ECO:0007669"/>
    <property type="project" value="TreeGrafter"/>
</dbReference>
<accession>A0A6A5HI58</accession>
<dbReference type="Gene3D" id="2.30.140.10">
    <property type="entry name" value="Spermidine synthase, tetramerisation domain"/>
    <property type="match status" value="1"/>
</dbReference>
<keyword evidence="2 3" id="KW-0808">Transferase</keyword>
<dbReference type="GO" id="GO:0005829">
    <property type="term" value="C:cytosol"/>
    <property type="evidence" value="ECO:0007669"/>
    <property type="project" value="TreeGrafter"/>
</dbReference>
<dbReference type="FunFam" id="2.30.140.10:FF:000019">
    <property type="entry name" value="SPermiDine Synthase"/>
    <property type="match status" value="1"/>
</dbReference>
<dbReference type="PANTHER" id="PTHR11558">
    <property type="entry name" value="SPERMIDINE/SPERMINE SYNTHASE"/>
    <property type="match status" value="1"/>
</dbReference>
<evidence type="ECO:0000256" key="3">
    <source>
        <dbReference type="PROSITE-ProRule" id="PRU00354"/>
    </source>
</evidence>
<feature type="domain" description="PABS" evidence="6">
    <location>
        <begin position="6"/>
        <end position="270"/>
    </location>
</feature>
<evidence type="ECO:0000313" key="7">
    <source>
        <dbReference type="EMBL" id="KAF1767125.1"/>
    </source>
</evidence>
<evidence type="ECO:0000256" key="1">
    <source>
        <dbReference type="ARBA" id="ARBA00007867"/>
    </source>
</evidence>
<organism evidence="7 8">
    <name type="scientific">Caenorhabditis remanei</name>
    <name type="common">Caenorhabditis vulgaris</name>
    <dbReference type="NCBI Taxonomy" id="31234"/>
    <lineage>
        <taxon>Eukaryota</taxon>
        <taxon>Metazoa</taxon>
        <taxon>Ecdysozoa</taxon>
        <taxon>Nematoda</taxon>
        <taxon>Chromadorea</taxon>
        <taxon>Rhabditida</taxon>
        <taxon>Rhabditina</taxon>
        <taxon>Rhabditomorpha</taxon>
        <taxon>Rhabditoidea</taxon>
        <taxon>Rhabditidae</taxon>
        <taxon>Peloderinae</taxon>
        <taxon>Caenorhabditis</taxon>
    </lineage>
</organism>
<dbReference type="GO" id="GO:0008295">
    <property type="term" value="P:spermidine biosynthetic process"/>
    <property type="evidence" value="ECO:0007669"/>
    <property type="project" value="TreeGrafter"/>
</dbReference>
<dbReference type="InterPro" id="IPR001045">
    <property type="entry name" value="Spermi_synthase"/>
</dbReference>
<dbReference type="NCBIfam" id="NF002010">
    <property type="entry name" value="PRK00811.1"/>
    <property type="match status" value="1"/>
</dbReference>
<dbReference type="PROSITE" id="PS51006">
    <property type="entry name" value="PABS_2"/>
    <property type="match status" value="1"/>
</dbReference>
<evidence type="ECO:0000259" key="6">
    <source>
        <dbReference type="PROSITE" id="PS51006"/>
    </source>
</evidence>
<dbReference type="PROSITE" id="PS01330">
    <property type="entry name" value="PABS_1"/>
    <property type="match status" value="1"/>
</dbReference>